<evidence type="ECO:0000313" key="1">
    <source>
        <dbReference type="EMBL" id="KER28352.1"/>
    </source>
</evidence>
<gene>
    <name evidence="1" type="ORF">T265_04809</name>
</gene>
<organism evidence="1 2">
    <name type="scientific">Opisthorchis viverrini</name>
    <name type="common">Southeast Asian liver fluke</name>
    <dbReference type="NCBI Taxonomy" id="6198"/>
    <lineage>
        <taxon>Eukaryota</taxon>
        <taxon>Metazoa</taxon>
        <taxon>Spiralia</taxon>
        <taxon>Lophotrochozoa</taxon>
        <taxon>Platyhelminthes</taxon>
        <taxon>Trematoda</taxon>
        <taxon>Digenea</taxon>
        <taxon>Opisthorchiida</taxon>
        <taxon>Opisthorchiata</taxon>
        <taxon>Opisthorchiidae</taxon>
        <taxon>Opisthorchis</taxon>
    </lineage>
</organism>
<proteinExistence type="predicted"/>
<dbReference type="CTD" id="20318991"/>
<dbReference type="AlphaFoldDB" id="A0A074ZRA6"/>
<protein>
    <submittedName>
        <fullName evidence="1">Uncharacterized protein</fullName>
    </submittedName>
</protein>
<reference evidence="1 2" key="1">
    <citation type="submission" date="2013-11" db="EMBL/GenBank/DDBJ databases">
        <title>Opisthorchis viverrini - life in the bile duct.</title>
        <authorList>
            <person name="Young N.D."/>
            <person name="Nagarajan N."/>
            <person name="Lin S.J."/>
            <person name="Korhonen P.K."/>
            <person name="Jex A.R."/>
            <person name="Hall R.S."/>
            <person name="Safavi-Hemami H."/>
            <person name="Kaewkong W."/>
            <person name="Bertrand D."/>
            <person name="Gao S."/>
            <person name="Seet Q."/>
            <person name="Wongkham S."/>
            <person name="Teh B.T."/>
            <person name="Wongkham C."/>
            <person name="Intapan P.M."/>
            <person name="Maleewong W."/>
            <person name="Yang X."/>
            <person name="Hu M."/>
            <person name="Wang Z."/>
            <person name="Hofmann A."/>
            <person name="Sternberg P.W."/>
            <person name="Tan P."/>
            <person name="Wang J."/>
            <person name="Gasser R.B."/>
        </authorList>
    </citation>
    <scope>NUCLEOTIDE SEQUENCE [LARGE SCALE GENOMIC DNA]</scope>
</reference>
<evidence type="ECO:0000313" key="2">
    <source>
        <dbReference type="Proteomes" id="UP000054324"/>
    </source>
</evidence>
<accession>A0A074ZRA6</accession>
<keyword evidence="2" id="KW-1185">Reference proteome</keyword>
<dbReference type="RefSeq" id="XP_009167911.1">
    <property type="nucleotide sequence ID" value="XM_009169647.1"/>
</dbReference>
<dbReference type="Proteomes" id="UP000054324">
    <property type="component" value="Unassembled WGS sequence"/>
</dbReference>
<name>A0A074ZRA6_OPIVI</name>
<dbReference type="KEGG" id="ovi:T265_04809"/>
<dbReference type="GeneID" id="20318991"/>
<dbReference type="EMBL" id="KL596701">
    <property type="protein sequence ID" value="KER28352.1"/>
    <property type="molecule type" value="Genomic_DNA"/>
</dbReference>
<sequence length="212" mass="24893">MDPGKVYLVSVGSWKISYVVNLLDSHRRIVLYNFSNPQLIHENGPAIKIIKGHFGFRYNCTESHTLSPKRISLNASQQPEFTEQGQRHLLNGMELRRSSSQVTIIREFELQRPAQKQNLDDCRNHWYAQTTDEQAGEMSQRIMYNDLPSHASFQRKENRLSSKSAEAADDVKVVRDMNDHREVYYLIKHEPPDSDSNRQYERLWQKVPTRKY</sequence>